<evidence type="ECO:0000313" key="2">
    <source>
        <dbReference type="Proteomes" id="UP000310200"/>
    </source>
</evidence>
<dbReference type="Proteomes" id="UP000310200">
    <property type="component" value="Unassembled WGS sequence"/>
</dbReference>
<name>A0A4S2KH93_9HYME</name>
<reference evidence="1 2" key="1">
    <citation type="journal article" date="2019" name="Philos. Trans. R. Soc. Lond., B, Biol. Sci.">
        <title>Ant behaviour and brain gene expression of defending hosts depend on the ecological success of the intruding social parasite.</title>
        <authorList>
            <person name="Kaur R."/>
            <person name="Stoldt M."/>
            <person name="Jongepier E."/>
            <person name="Feldmeyer B."/>
            <person name="Menzel F."/>
            <person name="Bornberg-Bauer E."/>
            <person name="Foitzik S."/>
        </authorList>
    </citation>
    <scope>NUCLEOTIDE SEQUENCE [LARGE SCALE GENOMIC DNA]</scope>
    <source>
        <tissue evidence="1">Whole body</tissue>
    </source>
</reference>
<dbReference type="EMBL" id="QBLH01002300">
    <property type="protein sequence ID" value="TGZ48853.1"/>
    <property type="molecule type" value="Genomic_DNA"/>
</dbReference>
<protein>
    <submittedName>
        <fullName evidence="1">Uncharacterized protein</fullName>
    </submittedName>
</protein>
<evidence type="ECO:0000313" key="1">
    <source>
        <dbReference type="EMBL" id="TGZ48853.1"/>
    </source>
</evidence>
<sequence length="63" mass="6825">MYIWTGPFLQAAGLQGEDWELHNTHNTGYWTGTAYTACGLANVPAPHGVPRSGRTRSEFSSAS</sequence>
<organism evidence="1 2">
    <name type="scientific">Temnothorax longispinosus</name>
    <dbReference type="NCBI Taxonomy" id="300112"/>
    <lineage>
        <taxon>Eukaryota</taxon>
        <taxon>Metazoa</taxon>
        <taxon>Ecdysozoa</taxon>
        <taxon>Arthropoda</taxon>
        <taxon>Hexapoda</taxon>
        <taxon>Insecta</taxon>
        <taxon>Pterygota</taxon>
        <taxon>Neoptera</taxon>
        <taxon>Endopterygota</taxon>
        <taxon>Hymenoptera</taxon>
        <taxon>Apocrita</taxon>
        <taxon>Aculeata</taxon>
        <taxon>Formicoidea</taxon>
        <taxon>Formicidae</taxon>
        <taxon>Myrmicinae</taxon>
        <taxon>Temnothorax</taxon>
    </lineage>
</organism>
<comment type="caution">
    <text evidence="1">The sequence shown here is derived from an EMBL/GenBank/DDBJ whole genome shotgun (WGS) entry which is preliminary data.</text>
</comment>
<dbReference type="AlphaFoldDB" id="A0A4S2KH93"/>
<gene>
    <name evidence="1" type="ORF">DBV15_08118</name>
</gene>
<proteinExistence type="predicted"/>
<keyword evidence="2" id="KW-1185">Reference proteome</keyword>
<accession>A0A4S2KH93</accession>